<accession>A0ABM3HR19</accession>
<name>A0ABM3HR19_9MYRT</name>
<dbReference type="GeneID" id="125316071"/>
<feature type="signal peptide" evidence="1">
    <location>
        <begin position="1"/>
        <end position="26"/>
    </location>
</feature>
<dbReference type="Pfam" id="PF09253">
    <property type="entry name" value="Ole_e_6"/>
    <property type="match status" value="1"/>
</dbReference>
<reference evidence="3" key="2">
    <citation type="submission" date="2025-08" db="UniProtKB">
        <authorList>
            <consortium name="RefSeq"/>
        </authorList>
    </citation>
    <scope>IDENTIFICATION</scope>
    <source>
        <tissue evidence="3">Leaf</tissue>
    </source>
</reference>
<organism evidence="2 3">
    <name type="scientific">Rhodamnia argentea</name>
    <dbReference type="NCBI Taxonomy" id="178133"/>
    <lineage>
        <taxon>Eukaryota</taxon>
        <taxon>Viridiplantae</taxon>
        <taxon>Streptophyta</taxon>
        <taxon>Embryophyta</taxon>
        <taxon>Tracheophyta</taxon>
        <taxon>Spermatophyta</taxon>
        <taxon>Magnoliopsida</taxon>
        <taxon>eudicotyledons</taxon>
        <taxon>Gunneridae</taxon>
        <taxon>Pentapetalae</taxon>
        <taxon>rosids</taxon>
        <taxon>malvids</taxon>
        <taxon>Myrtales</taxon>
        <taxon>Myrtaceae</taxon>
        <taxon>Myrtoideae</taxon>
        <taxon>Myrteae</taxon>
        <taxon>Australasian group</taxon>
        <taxon>Rhodamnia</taxon>
    </lineage>
</organism>
<dbReference type="Proteomes" id="UP000827889">
    <property type="component" value="Chromosome 1"/>
</dbReference>
<dbReference type="SUPFAM" id="SSF111388">
    <property type="entry name" value="Pollen allergen ole e 6"/>
    <property type="match status" value="1"/>
</dbReference>
<dbReference type="RefSeq" id="XP_048139046.1">
    <property type="nucleotide sequence ID" value="XM_048283089.1"/>
</dbReference>
<dbReference type="PANTHER" id="PTHR35632:SF1">
    <property type="entry name" value="MAJOR POLLEN ALLERGEN OLE E 6-LIKE"/>
    <property type="match status" value="1"/>
</dbReference>
<proteinExistence type="predicted"/>
<protein>
    <submittedName>
        <fullName evidence="3">Major pollen allergen Ole e 6-like</fullName>
    </submittedName>
</protein>
<dbReference type="Gene3D" id="1.10.287.720">
    <property type="entry name" value="Pollen allergen ole e 6"/>
    <property type="match status" value="1"/>
</dbReference>
<evidence type="ECO:0000313" key="2">
    <source>
        <dbReference type="Proteomes" id="UP000827889"/>
    </source>
</evidence>
<gene>
    <name evidence="3" type="primary">LOC125316071</name>
</gene>
<reference evidence="2" key="1">
    <citation type="submission" date="2025-05" db="UniProtKB">
        <authorList>
            <consortium name="RefSeq"/>
        </authorList>
    </citation>
    <scope>NUCLEOTIDE SEQUENCE [LARGE SCALE GENOMIC DNA]</scope>
</reference>
<evidence type="ECO:0000256" key="1">
    <source>
        <dbReference type="SAM" id="SignalP"/>
    </source>
</evidence>
<keyword evidence="1" id="KW-0732">Signal</keyword>
<dbReference type="InterPro" id="IPR036466">
    <property type="entry name" value="Pollen_allergen_ole-e-6_sf"/>
</dbReference>
<keyword evidence="2" id="KW-1185">Reference proteome</keyword>
<sequence>MANKLVAAFLVCIVVAAALNIRTAEAATDEKFKSCFNTCESECKAEGNGSTVCEMRCDADCSAKELADKLNIKLP</sequence>
<feature type="chain" id="PRO_5046057537" evidence="1">
    <location>
        <begin position="27"/>
        <end position="75"/>
    </location>
</feature>
<evidence type="ECO:0000313" key="3">
    <source>
        <dbReference type="RefSeq" id="XP_048139046.1"/>
    </source>
</evidence>
<dbReference type="InterPro" id="IPR015333">
    <property type="entry name" value="Pollen_allergen_ole-e-6"/>
</dbReference>
<dbReference type="PANTHER" id="PTHR35632">
    <property type="entry name" value="MAJOR POLLEN ALLERGEN OLE E 6-LIKE"/>
    <property type="match status" value="1"/>
</dbReference>